<sequence>MQAIGGLDEFRCFAYEGNNNSRFFIYWIREEQIVGVTDGMEKVFEAEINRFERRKLLGNVADSRLEDEWRWMGRPTYEALPICNSNCS</sequence>
<organism evidence="1 2">
    <name type="scientific">Parascaris univalens</name>
    <name type="common">Nematode worm</name>
    <dbReference type="NCBI Taxonomy" id="6257"/>
    <lineage>
        <taxon>Eukaryota</taxon>
        <taxon>Metazoa</taxon>
        <taxon>Ecdysozoa</taxon>
        <taxon>Nematoda</taxon>
        <taxon>Chromadorea</taxon>
        <taxon>Rhabditida</taxon>
        <taxon>Spirurina</taxon>
        <taxon>Ascaridomorpha</taxon>
        <taxon>Ascaridoidea</taxon>
        <taxon>Ascarididae</taxon>
        <taxon>Parascaris</taxon>
    </lineage>
</organism>
<keyword evidence="1" id="KW-1185">Reference proteome</keyword>
<name>A0A915CD49_PARUN</name>
<evidence type="ECO:0000313" key="2">
    <source>
        <dbReference type="WBParaSite" id="PgR125_g008_t01"/>
    </source>
</evidence>
<reference evidence="2" key="1">
    <citation type="submission" date="2022-11" db="UniProtKB">
        <authorList>
            <consortium name="WormBaseParasite"/>
        </authorList>
    </citation>
    <scope>IDENTIFICATION</scope>
</reference>
<proteinExistence type="predicted"/>
<protein>
    <submittedName>
        <fullName evidence="2">Uncharacterized protein</fullName>
    </submittedName>
</protein>
<evidence type="ECO:0000313" key="1">
    <source>
        <dbReference type="Proteomes" id="UP000887569"/>
    </source>
</evidence>
<dbReference type="WBParaSite" id="PgR125_g008_t01">
    <property type="protein sequence ID" value="PgR125_g008_t01"/>
    <property type="gene ID" value="PgR125_g008"/>
</dbReference>
<dbReference type="AlphaFoldDB" id="A0A915CD49"/>
<dbReference type="Proteomes" id="UP000887569">
    <property type="component" value="Unplaced"/>
</dbReference>
<accession>A0A915CD49</accession>